<keyword evidence="4" id="KW-0812">Transmembrane</keyword>
<dbReference type="PANTHER" id="PTHR32089:SF112">
    <property type="entry name" value="LYSOZYME-LIKE PROTEIN-RELATED"/>
    <property type="match status" value="1"/>
</dbReference>
<feature type="domain" description="Methyl-accepting transducer" evidence="5">
    <location>
        <begin position="211"/>
        <end position="447"/>
    </location>
</feature>
<accession>F2JJF3</accession>
<keyword evidence="1 3" id="KW-0807">Transducer</keyword>
<dbReference type="KEGG" id="cle:Clole_3868"/>
<dbReference type="InterPro" id="IPR004089">
    <property type="entry name" value="MCPsignal_dom"/>
</dbReference>
<dbReference type="GO" id="GO:0007165">
    <property type="term" value="P:signal transduction"/>
    <property type="evidence" value="ECO:0007669"/>
    <property type="project" value="UniProtKB-KW"/>
</dbReference>
<dbReference type="GO" id="GO:0016020">
    <property type="term" value="C:membrane"/>
    <property type="evidence" value="ECO:0007669"/>
    <property type="project" value="InterPro"/>
</dbReference>
<dbReference type="PROSITE" id="PS50111">
    <property type="entry name" value="CHEMOTAXIS_TRANSDUC_2"/>
    <property type="match status" value="1"/>
</dbReference>
<keyword evidence="4" id="KW-1133">Transmembrane helix</keyword>
<dbReference type="STRING" id="642492.Clole_3868"/>
<evidence type="ECO:0000256" key="2">
    <source>
        <dbReference type="ARBA" id="ARBA00029447"/>
    </source>
</evidence>
<reference evidence="6 7" key="1">
    <citation type="journal article" date="2011" name="J. Bacteriol.">
        <title>Complete genome sequence of the cellulose-degrading bacterium Cellulosilyticum lentocellum.</title>
        <authorList>
            <consortium name="US DOE Joint Genome Institute"/>
            <person name="Miller D.A."/>
            <person name="Suen G."/>
            <person name="Bruce D."/>
            <person name="Copeland A."/>
            <person name="Cheng J.F."/>
            <person name="Detter C."/>
            <person name="Goodwin L.A."/>
            <person name="Han C.S."/>
            <person name="Hauser L.J."/>
            <person name="Land M.L."/>
            <person name="Lapidus A."/>
            <person name="Lucas S."/>
            <person name="Meincke L."/>
            <person name="Pitluck S."/>
            <person name="Tapia R."/>
            <person name="Teshima H."/>
            <person name="Woyke T."/>
            <person name="Fox B.G."/>
            <person name="Angert E.R."/>
            <person name="Currie C.R."/>
        </authorList>
    </citation>
    <scope>NUCLEOTIDE SEQUENCE [LARGE SCALE GENOMIC DNA]</scope>
    <source>
        <strain evidence="7">ATCC 49066 / DSM 5427 / NCIMB 11756 / RHM5</strain>
    </source>
</reference>
<dbReference type="SMART" id="SM00283">
    <property type="entry name" value="MA"/>
    <property type="match status" value="1"/>
</dbReference>
<dbReference type="RefSeq" id="WP_013658822.1">
    <property type="nucleotide sequence ID" value="NC_015275.1"/>
</dbReference>
<evidence type="ECO:0000313" key="7">
    <source>
        <dbReference type="Proteomes" id="UP000008467"/>
    </source>
</evidence>
<name>F2JJF3_CELLD</name>
<evidence type="ECO:0000256" key="1">
    <source>
        <dbReference type="ARBA" id="ARBA00023224"/>
    </source>
</evidence>
<gene>
    <name evidence="6" type="ordered locus">Clole_3868</name>
</gene>
<sequence length="492" mass="54055">MENSVVDLKRVNGFVLALTFILNLCLIVGQIGEIAKGQKTVTTVAIFVSVILVYTGIISFVYKKDKEGLKFKYAASIGFFLIYVYSMFTTTRVLVYVYIIPFMMLYFLYFDLTFIKVLGSAVVLANTARVGWLIFIVQANSSNLTTDYTIQMASIVMIVVSSIIGTKLSNSINEEKTRALEEAKEKQEDILKNVLKIASELDQHSNAVGQTITELEQSGSTINDAVGDISAGAEKAVLSAQEQSNLTEHIQNIVVDTSEASKNMEEISHTTIKQMDEGVKIVKALNVKTEVMNENCESVYESMIELRDKSKEINEITEAITAISAQTNILSLNAAIESARAGEAGRGFAVVAEEVRNLANQSGEFASRITAIVDELQQVVAASVEAMTRLKGANDEQNELIVNTGEIFNETTEYMKEVSDQVSIVTDKVNEMVGINEQLIKNTQEIAAISEQTLVGIEMTTEATMHNNNCVQRSKEIASGLVESAKAMKQYI</sequence>
<proteinExistence type="inferred from homology"/>
<dbReference type="GO" id="GO:0006935">
    <property type="term" value="P:chemotaxis"/>
    <property type="evidence" value="ECO:0007669"/>
    <property type="project" value="InterPro"/>
</dbReference>
<feature type="transmembrane region" description="Helical" evidence="4">
    <location>
        <begin position="93"/>
        <end position="110"/>
    </location>
</feature>
<dbReference type="PRINTS" id="PR00260">
    <property type="entry name" value="CHEMTRNSDUCR"/>
</dbReference>
<dbReference type="AlphaFoldDB" id="F2JJF3"/>
<evidence type="ECO:0000259" key="5">
    <source>
        <dbReference type="PROSITE" id="PS50111"/>
    </source>
</evidence>
<dbReference type="GO" id="GO:0004888">
    <property type="term" value="F:transmembrane signaling receptor activity"/>
    <property type="evidence" value="ECO:0007669"/>
    <property type="project" value="InterPro"/>
</dbReference>
<dbReference type="EMBL" id="CP002582">
    <property type="protein sequence ID" value="ADZ85548.1"/>
    <property type="molecule type" value="Genomic_DNA"/>
</dbReference>
<organism evidence="6 7">
    <name type="scientific">Cellulosilyticum lentocellum (strain ATCC 49066 / DSM 5427 / NCIMB 11756 / RHM5)</name>
    <name type="common">Clostridium lentocellum</name>
    <dbReference type="NCBI Taxonomy" id="642492"/>
    <lineage>
        <taxon>Bacteria</taxon>
        <taxon>Bacillati</taxon>
        <taxon>Bacillota</taxon>
        <taxon>Clostridia</taxon>
        <taxon>Lachnospirales</taxon>
        <taxon>Cellulosilyticaceae</taxon>
        <taxon>Cellulosilyticum</taxon>
    </lineage>
</organism>
<dbReference type="InterPro" id="IPR004090">
    <property type="entry name" value="Chemotax_Me-accpt_rcpt"/>
</dbReference>
<feature type="transmembrane region" description="Helical" evidence="4">
    <location>
        <begin position="148"/>
        <end position="168"/>
    </location>
</feature>
<feature type="transmembrane region" description="Helical" evidence="4">
    <location>
        <begin position="44"/>
        <end position="62"/>
    </location>
</feature>
<keyword evidence="7" id="KW-1185">Reference proteome</keyword>
<keyword evidence="4" id="KW-0472">Membrane</keyword>
<dbReference type="Proteomes" id="UP000008467">
    <property type="component" value="Chromosome"/>
</dbReference>
<evidence type="ECO:0000256" key="3">
    <source>
        <dbReference type="PROSITE-ProRule" id="PRU00284"/>
    </source>
</evidence>
<dbReference type="eggNOG" id="COG0840">
    <property type="taxonomic scope" value="Bacteria"/>
</dbReference>
<feature type="transmembrane region" description="Helical" evidence="4">
    <location>
        <begin position="117"/>
        <end position="136"/>
    </location>
</feature>
<feature type="transmembrane region" description="Helical" evidence="4">
    <location>
        <begin position="69"/>
        <end position="87"/>
    </location>
</feature>
<evidence type="ECO:0000256" key="4">
    <source>
        <dbReference type="SAM" id="Phobius"/>
    </source>
</evidence>
<protein>
    <submittedName>
        <fullName evidence="6">Methyl-accepting chemotaxis sensory transducer</fullName>
    </submittedName>
</protein>
<comment type="similarity">
    <text evidence="2">Belongs to the methyl-accepting chemotaxis (MCP) protein family.</text>
</comment>
<dbReference type="HOGENOM" id="CLU_000445_107_18_9"/>
<dbReference type="SUPFAM" id="SSF58104">
    <property type="entry name" value="Methyl-accepting chemotaxis protein (MCP) signaling domain"/>
    <property type="match status" value="1"/>
</dbReference>
<dbReference type="PANTHER" id="PTHR32089">
    <property type="entry name" value="METHYL-ACCEPTING CHEMOTAXIS PROTEIN MCPB"/>
    <property type="match status" value="1"/>
</dbReference>
<evidence type="ECO:0000313" key="6">
    <source>
        <dbReference type="EMBL" id="ADZ85548.1"/>
    </source>
</evidence>
<feature type="transmembrane region" description="Helical" evidence="4">
    <location>
        <begin position="12"/>
        <end position="32"/>
    </location>
</feature>
<dbReference type="Pfam" id="PF00015">
    <property type="entry name" value="MCPsignal"/>
    <property type="match status" value="1"/>
</dbReference>
<dbReference type="Gene3D" id="1.10.287.950">
    <property type="entry name" value="Methyl-accepting chemotaxis protein"/>
    <property type="match status" value="1"/>
</dbReference>